<keyword evidence="1" id="KW-0808">Transferase</keyword>
<dbReference type="InterPro" id="IPR029063">
    <property type="entry name" value="SAM-dependent_MTases_sf"/>
</dbReference>
<dbReference type="GO" id="GO:0008168">
    <property type="term" value="F:methyltransferase activity"/>
    <property type="evidence" value="ECO:0007669"/>
    <property type="project" value="UniProtKB-KW"/>
</dbReference>
<keyword evidence="2" id="KW-1185">Reference proteome</keyword>
<dbReference type="Gene3D" id="3.40.50.150">
    <property type="entry name" value="Vaccinia Virus protein VP39"/>
    <property type="match status" value="1"/>
</dbReference>
<dbReference type="SUPFAM" id="SSF53335">
    <property type="entry name" value="S-adenosyl-L-methionine-dependent methyltransferases"/>
    <property type="match status" value="1"/>
</dbReference>
<reference evidence="1 2" key="1">
    <citation type="submission" date="2020-09" db="EMBL/GenBank/DDBJ databases">
        <title>Sinomicrobium weinanense sp. nov., a halophilic bacteria isolated from saline-alkali soil.</title>
        <authorList>
            <person name="Wu P."/>
            <person name="Ren H."/>
            <person name="Mei Y."/>
            <person name="Liang Y."/>
            <person name="Chen Z."/>
        </authorList>
    </citation>
    <scope>NUCLEOTIDE SEQUENCE [LARGE SCALE GENOMIC DNA]</scope>
    <source>
        <strain evidence="1 2">FJxs</strain>
    </source>
</reference>
<protein>
    <submittedName>
        <fullName evidence="1">Class I SAM-dependent methyltransferase</fullName>
    </submittedName>
</protein>
<dbReference type="EMBL" id="JACVDC010000055">
    <property type="protein sequence ID" value="MBC9797338.1"/>
    <property type="molecule type" value="Genomic_DNA"/>
</dbReference>
<evidence type="ECO:0000313" key="2">
    <source>
        <dbReference type="Proteomes" id="UP000653730"/>
    </source>
</evidence>
<proteinExistence type="predicted"/>
<dbReference type="CDD" id="cd02440">
    <property type="entry name" value="AdoMet_MTases"/>
    <property type="match status" value="1"/>
</dbReference>
<evidence type="ECO:0000313" key="1">
    <source>
        <dbReference type="EMBL" id="MBC9797338.1"/>
    </source>
</evidence>
<comment type="caution">
    <text evidence="1">The sequence shown here is derived from an EMBL/GenBank/DDBJ whole genome shotgun (WGS) entry which is preliminary data.</text>
</comment>
<dbReference type="AlphaFoldDB" id="A0A926JTQ4"/>
<accession>A0A926JTQ4</accession>
<gene>
    <name evidence="1" type="ORF">IBL28_15290</name>
</gene>
<organism evidence="1 2">
    <name type="scientific">Sinomicrobium weinanense</name>
    <dbReference type="NCBI Taxonomy" id="2842200"/>
    <lineage>
        <taxon>Bacteria</taxon>
        <taxon>Pseudomonadati</taxon>
        <taxon>Bacteroidota</taxon>
        <taxon>Flavobacteriia</taxon>
        <taxon>Flavobacteriales</taxon>
        <taxon>Flavobacteriaceae</taxon>
        <taxon>Sinomicrobium</taxon>
    </lineage>
</organism>
<dbReference type="Pfam" id="PF13489">
    <property type="entry name" value="Methyltransf_23"/>
    <property type="match status" value="1"/>
</dbReference>
<dbReference type="RefSeq" id="WP_187966474.1">
    <property type="nucleotide sequence ID" value="NZ_JACVDC010000055.1"/>
</dbReference>
<name>A0A926JTQ4_9FLAO</name>
<dbReference type="Proteomes" id="UP000653730">
    <property type="component" value="Unassembled WGS sequence"/>
</dbReference>
<sequence>MKTEEAIAFIQPAGETLRSSGNWADLGCGTGIFSMALSHYLPEDSIVYAVDRTNYFHQDSEKVRFIKADFVKDPLPLKALDGILMANALHYVKDQLSFLKKLSTYIKPGAKFIVIEYDKTVPIPAWVPYPVSFARLTDIFQSLGYTSVEKIGEKASIYGNDMIYAALIAP</sequence>
<keyword evidence="1" id="KW-0489">Methyltransferase</keyword>
<dbReference type="GO" id="GO:0032259">
    <property type="term" value="P:methylation"/>
    <property type="evidence" value="ECO:0007669"/>
    <property type="project" value="UniProtKB-KW"/>
</dbReference>